<gene>
    <name evidence="2" type="ORF">KC19_9G182800</name>
</gene>
<keyword evidence="3" id="KW-1185">Reference proteome</keyword>
<accession>A0A8T0GWJ8</accession>
<reference evidence="2" key="1">
    <citation type="submission" date="2020-06" db="EMBL/GenBank/DDBJ databases">
        <title>WGS assembly of Ceratodon purpureus strain R40.</title>
        <authorList>
            <person name="Carey S.B."/>
            <person name="Jenkins J."/>
            <person name="Shu S."/>
            <person name="Lovell J.T."/>
            <person name="Sreedasyam A."/>
            <person name="Maumus F."/>
            <person name="Tiley G.P."/>
            <person name="Fernandez-Pozo N."/>
            <person name="Barry K."/>
            <person name="Chen C."/>
            <person name="Wang M."/>
            <person name="Lipzen A."/>
            <person name="Daum C."/>
            <person name="Saski C.A."/>
            <person name="Payton A.C."/>
            <person name="Mcbreen J.C."/>
            <person name="Conrad R.E."/>
            <person name="Kollar L.M."/>
            <person name="Olsson S."/>
            <person name="Huttunen S."/>
            <person name="Landis J.B."/>
            <person name="Wickett N.J."/>
            <person name="Johnson M.G."/>
            <person name="Rensing S.A."/>
            <person name="Grimwood J."/>
            <person name="Schmutz J."/>
            <person name="Mcdaniel S.F."/>
        </authorList>
    </citation>
    <scope>NUCLEOTIDE SEQUENCE</scope>
    <source>
        <strain evidence="2">R40</strain>
    </source>
</reference>
<organism evidence="2 3">
    <name type="scientific">Ceratodon purpureus</name>
    <name type="common">Fire moss</name>
    <name type="synonym">Dicranum purpureum</name>
    <dbReference type="NCBI Taxonomy" id="3225"/>
    <lineage>
        <taxon>Eukaryota</taxon>
        <taxon>Viridiplantae</taxon>
        <taxon>Streptophyta</taxon>
        <taxon>Embryophyta</taxon>
        <taxon>Bryophyta</taxon>
        <taxon>Bryophytina</taxon>
        <taxon>Bryopsida</taxon>
        <taxon>Dicranidae</taxon>
        <taxon>Pseudoditrichales</taxon>
        <taxon>Ditrichaceae</taxon>
        <taxon>Ceratodon</taxon>
    </lineage>
</organism>
<evidence type="ECO:0000313" key="2">
    <source>
        <dbReference type="EMBL" id="KAG0562917.1"/>
    </source>
</evidence>
<feature type="signal peptide" evidence="1">
    <location>
        <begin position="1"/>
        <end position="19"/>
    </location>
</feature>
<protein>
    <submittedName>
        <fullName evidence="2">Uncharacterized protein</fullName>
    </submittedName>
</protein>
<evidence type="ECO:0000313" key="3">
    <source>
        <dbReference type="Proteomes" id="UP000822688"/>
    </source>
</evidence>
<dbReference type="AlphaFoldDB" id="A0A8T0GWJ8"/>
<dbReference type="Proteomes" id="UP000822688">
    <property type="component" value="Chromosome 9"/>
</dbReference>
<name>A0A8T0GWJ8_CERPU</name>
<proteinExistence type="predicted"/>
<feature type="chain" id="PRO_5035811192" evidence="1">
    <location>
        <begin position="20"/>
        <end position="49"/>
    </location>
</feature>
<comment type="caution">
    <text evidence="2">The sequence shown here is derived from an EMBL/GenBank/DDBJ whole genome shotgun (WGS) entry which is preliminary data.</text>
</comment>
<dbReference type="EMBL" id="CM026430">
    <property type="protein sequence ID" value="KAG0562917.1"/>
    <property type="molecule type" value="Genomic_DNA"/>
</dbReference>
<keyword evidence="1" id="KW-0732">Signal</keyword>
<sequence length="49" mass="5553">MYKVVVQIIVLVCDRVVTLFSFAPECEPHFSTADLGFKICHDHRTGNDT</sequence>
<evidence type="ECO:0000256" key="1">
    <source>
        <dbReference type="SAM" id="SignalP"/>
    </source>
</evidence>